<name>S0KXV4_9ENTE</name>
<evidence type="ECO:0000256" key="2">
    <source>
        <dbReference type="ARBA" id="ARBA00008711"/>
    </source>
</evidence>
<feature type="domain" description="Methylated-DNA-[protein]-cysteine S-methyltransferase DNA binding" evidence="9">
    <location>
        <begin position="81"/>
        <end position="160"/>
    </location>
</feature>
<dbReference type="InterPro" id="IPR014048">
    <property type="entry name" value="MethylDNA_cys_MeTrfase_DNA-bd"/>
</dbReference>
<dbReference type="SUPFAM" id="SSF46767">
    <property type="entry name" value="Methylated DNA-protein cysteine methyltransferase, C-terminal domain"/>
    <property type="match status" value="1"/>
</dbReference>
<comment type="similarity">
    <text evidence="2">Belongs to the MGMT family.</text>
</comment>
<dbReference type="FunFam" id="1.10.10.10:FF:000214">
    <property type="entry name" value="Methylated-DNA--protein-cysteine methyltransferase"/>
    <property type="match status" value="1"/>
</dbReference>
<evidence type="ECO:0000313" key="11">
    <source>
        <dbReference type="Proteomes" id="UP000014113"/>
    </source>
</evidence>
<dbReference type="AlphaFoldDB" id="S0KXV4"/>
<comment type="catalytic activity">
    <reaction evidence="8">
        <text>a 6-O-methyl-2'-deoxyguanosine in DNA + L-cysteinyl-[protein] = S-methyl-L-cysteinyl-[protein] + a 2'-deoxyguanosine in DNA</text>
        <dbReference type="Rhea" id="RHEA:24000"/>
        <dbReference type="Rhea" id="RHEA-COMP:10131"/>
        <dbReference type="Rhea" id="RHEA-COMP:10132"/>
        <dbReference type="Rhea" id="RHEA-COMP:11367"/>
        <dbReference type="Rhea" id="RHEA-COMP:11368"/>
        <dbReference type="ChEBI" id="CHEBI:29950"/>
        <dbReference type="ChEBI" id="CHEBI:82612"/>
        <dbReference type="ChEBI" id="CHEBI:85445"/>
        <dbReference type="ChEBI" id="CHEBI:85448"/>
        <dbReference type="EC" id="2.1.1.63"/>
    </reaction>
</comment>
<proteinExistence type="inferred from homology"/>
<dbReference type="InterPro" id="IPR036217">
    <property type="entry name" value="MethylDNA_cys_MeTrfase_DNAb"/>
</dbReference>
<dbReference type="Proteomes" id="UP000014113">
    <property type="component" value="Unassembled WGS sequence"/>
</dbReference>
<comment type="caution">
    <text evidence="10">The sequence shown here is derived from an EMBL/GenBank/DDBJ whole genome shotgun (WGS) entry which is preliminary data.</text>
</comment>
<dbReference type="InterPro" id="IPR036388">
    <property type="entry name" value="WH-like_DNA-bd_sf"/>
</dbReference>
<dbReference type="EMBL" id="ASWJ01000004">
    <property type="protein sequence ID" value="EOW84201.1"/>
    <property type="molecule type" value="Genomic_DNA"/>
</dbReference>
<dbReference type="NCBIfam" id="TIGR00589">
    <property type="entry name" value="ogt"/>
    <property type="match status" value="1"/>
</dbReference>
<keyword evidence="11" id="KW-1185">Reference proteome</keyword>
<sequence length="168" mass="19079">MQSKEPIYVQDFQISSLQLTLGVSEHGLLFLAPSDQLVKEKQQYLWQQDLEKTAPYVAEFSRLLSHEKNSFDYPLDLRGTAFQQRVWQELQKIPFGQTLSYSQIAQNLGKPTAFRAVANAIGKNPIFFIIPCHRVIGKNGQLTGFGWGLPLKAQILQYEQMKLGHAAN</sequence>
<keyword evidence="7" id="KW-0234">DNA repair</keyword>
<dbReference type="PROSITE" id="PS00374">
    <property type="entry name" value="MGMT"/>
    <property type="match status" value="1"/>
</dbReference>
<evidence type="ECO:0000256" key="4">
    <source>
        <dbReference type="ARBA" id="ARBA00022603"/>
    </source>
</evidence>
<evidence type="ECO:0000256" key="8">
    <source>
        <dbReference type="ARBA" id="ARBA00049348"/>
    </source>
</evidence>
<evidence type="ECO:0000256" key="1">
    <source>
        <dbReference type="ARBA" id="ARBA00001286"/>
    </source>
</evidence>
<dbReference type="PANTHER" id="PTHR10815:SF5">
    <property type="entry name" value="METHYLATED-DNA--PROTEIN-CYSTEINE METHYLTRANSFERASE"/>
    <property type="match status" value="1"/>
</dbReference>
<dbReference type="eggNOG" id="COG0350">
    <property type="taxonomic scope" value="Bacteria"/>
</dbReference>
<protein>
    <recommendedName>
        <fullName evidence="3">methylated-DNA--[protein]-cysteine S-methyltransferase</fullName>
        <ecNumber evidence="3">2.1.1.63</ecNumber>
    </recommendedName>
</protein>
<dbReference type="GO" id="GO:0003908">
    <property type="term" value="F:methylated-DNA-[protein]-cysteine S-methyltransferase activity"/>
    <property type="evidence" value="ECO:0007669"/>
    <property type="project" value="UniProtKB-EC"/>
</dbReference>
<evidence type="ECO:0000259" key="9">
    <source>
        <dbReference type="Pfam" id="PF01035"/>
    </source>
</evidence>
<evidence type="ECO:0000256" key="6">
    <source>
        <dbReference type="ARBA" id="ARBA00022763"/>
    </source>
</evidence>
<dbReference type="Gene3D" id="1.10.10.10">
    <property type="entry name" value="Winged helix-like DNA-binding domain superfamily/Winged helix DNA-binding domain"/>
    <property type="match status" value="1"/>
</dbReference>
<keyword evidence="4" id="KW-0489">Methyltransferase</keyword>
<evidence type="ECO:0000256" key="7">
    <source>
        <dbReference type="ARBA" id="ARBA00023204"/>
    </source>
</evidence>
<dbReference type="GO" id="GO:0032259">
    <property type="term" value="P:methylation"/>
    <property type="evidence" value="ECO:0007669"/>
    <property type="project" value="UniProtKB-KW"/>
</dbReference>
<dbReference type="PANTHER" id="PTHR10815">
    <property type="entry name" value="METHYLATED-DNA--PROTEIN-CYSTEINE METHYLTRANSFERASE"/>
    <property type="match status" value="1"/>
</dbReference>
<dbReference type="CDD" id="cd06445">
    <property type="entry name" value="ATase"/>
    <property type="match status" value="1"/>
</dbReference>
<evidence type="ECO:0000256" key="5">
    <source>
        <dbReference type="ARBA" id="ARBA00022679"/>
    </source>
</evidence>
<keyword evidence="5" id="KW-0808">Transferase</keyword>
<keyword evidence="6" id="KW-0227">DNA damage</keyword>
<dbReference type="InterPro" id="IPR001497">
    <property type="entry name" value="MethylDNA_cys_MeTrfase_AS"/>
</dbReference>
<dbReference type="Pfam" id="PF01035">
    <property type="entry name" value="DNA_binding_1"/>
    <property type="match status" value="1"/>
</dbReference>
<organism evidence="10 11">
    <name type="scientific">Enterococcus columbae DSM 7374 = ATCC 51263</name>
    <dbReference type="NCBI Taxonomy" id="1121865"/>
    <lineage>
        <taxon>Bacteria</taxon>
        <taxon>Bacillati</taxon>
        <taxon>Bacillota</taxon>
        <taxon>Bacilli</taxon>
        <taxon>Lactobacillales</taxon>
        <taxon>Enterococcaceae</taxon>
        <taxon>Enterococcus</taxon>
    </lineage>
</organism>
<accession>S0KXV4</accession>
<dbReference type="GO" id="GO:0006281">
    <property type="term" value="P:DNA repair"/>
    <property type="evidence" value="ECO:0007669"/>
    <property type="project" value="UniProtKB-KW"/>
</dbReference>
<dbReference type="PATRIC" id="fig|1121865.3.peg.89"/>
<dbReference type="EC" id="2.1.1.63" evidence="3"/>
<evidence type="ECO:0000256" key="3">
    <source>
        <dbReference type="ARBA" id="ARBA00011918"/>
    </source>
</evidence>
<comment type="catalytic activity">
    <reaction evidence="1">
        <text>a 4-O-methyl-thymidine in DNA + L-cysteinyl-[protein] = a thymidine in DNA + S-methyl-L-cysteinyl-[protein]</text>
        <dbReference type="Rhea" id="RHEA:53428"/>
        <dbReference type="Rhea" id="RHEA-COMP:10131"/>
        <dbReference type="Rhea" id="RHEA-COMP:10132"/>
        <dbReference type="Rhea" id="RHEA-COMP:13555"/>
        <dbReference type="Rhea" id="RHEA-COMP:13556"/>
        <dbReference type="ChEBI" id="CHEBI:29950"/>
        <dbReference type="ChEBI" id="CHEBI:82612"/>
        <dbReference type="ChEBI" id="CHEBI:137386"/>
        <dbReference type="ChEBI" id="CHEBI:137387"/>
        <dbReference type="EC" id="2.1.1.63"/>
    </reaction>
</comment>
<evidence type="ECO:0000313" key="10">
    <source>
        <dbReference type="EMBL" id="EOW84201.1"/>
    </source>
</evidence>
<reference evidence="10 11" key="1">
    <citation type="submission" date="2013-03" db="EMBL/GenBank/DDBJ databases">
        <title>The Genome Sequence of Enterococcus columbae ATCC_51263 (PacBio/Illumina hybrid assembly).</title>
        <authorList>
            <consortium name="The Broad Institute Genomics Platform"/>
            <consortium name="The Broad Institute Genome Sequencing Center for Infectious Disease"/>
            <person name="Earl A."/>
            <person name="Russ C."/>
            <person name="Gilmore M."/>
            <person name="Surin D."/>
            <person name="Walker B."/>
            <person name="Young S."/>
            <person name="Zeng Q."/>
            <person name="Gargeya S."/>
            <person name="Fitzgerald M."/>
            <person name="Haas B."/>
            <person name="Abouelleil A."/>
            <person name="Allen A.W."/>
            <person name="Alvarado L."/>
            <person name="Arachchi H.M."/>
            <person name="Berlin A.M."/>
            <person name="Chapman S.B."/>
            <person name="Gainer-Dewar J."/>
            <person name="Goldberg J."/>
            <person name="Griggs A."/>
            <person name="Gujja S."/>
            <person name="Hansen M."/>
            <person name="Howarth C."/>
            <person name="Imamovic A."/>
            <person name="Ireland A."/>
            <person name="Larimer J."/>
            <person name="McCowan C."/>
            <person name="Murphy C."/>
            <person name="Pearson M."/>
            <person name="Poon T.W."/>
            <person name="Priest M."/>
            <person name="Roberts A."/>
            <person name="Saif S."/>
            <person name="Shea T."/>
            <person name="Sisk P."/>
            <person name="Sykes S."/>
            <person name="Wortman J."/>
            <person name="Nusbaum C."/>
            <person name="Birren B."/>
        </authorList>
    </citation>
    <scope>NUCLEOTIDE SEQUENCE [LARGE SCALE GENOMIC DNA]</scope>
    <source>
        <strain evidence="10 11">ATCC 51263</strain>
    </source>
</reference>
<dbReference type="OrthoDB" id="9802228at2"/>
<dbReference type="RefSeq" id="WP_016182265.1">
    <property type="nucleotide sequence ID" value="NZ_JXKI01000007.1"/>
</dbReference>
<dbReference type="STRING" id="1121865.OMW_00094"/>
<gene>
    <name evidence="10" type="ORF">I568_00688</name>
</gene>